<dbReference type="PROSITE" id="PS51379">
    <property type="entry name" value="4FE4S_FER_2"/>
    <property type="match status" value="1"/>
</dbReference>
<keyword evidence="3" id="KW-0411">Iron-sulfur</keyword>
<dbReference type="InterPro" id="IPR016181">
    <property type="entry name" value="Acyl_CoA_acyltransferase"/>
</dbReference>
<sequence>MQIERFQWKETSRIVEMICQVWKLDRMFKSLKNGMIFSQEYFYDVLLHSTDLFIATQQQRIVGFLALSLSKKEKILIPEEYQNLLYHQHDDFHLISSYRQMMQNYHQNCEQLLQKMHQNYDGEIVLFMVDETYQHQGLGTKLYEYAECLFKKENCSHYILYTDTSCSYEFYDHHQMKRLDQYRRDDDFTIYLYAKELKSMEYRQLPHGYEKISVIGLGTSSLGESSDEEIIATIQEAIDQGVNYLDLASGHAKTFQAIGQAIKGQREKVYLQIHFGANYETGEYGWTTNLDKIKQSIQWQLEMLQTDYIDFGFIHCIDEEADLKAIEKAGVIDYIQELKKQGIVKHIGLSSHTPEIVHKVLDMHILDMVMFSINPAYDYKHGEYAIGQTDERMALYQRCEKEGVAISVMKVFSAGQLLDANKSPFPQALTRIQCLQYALDKPGVVTVLPGVRNRDDLKEILKYTQASDGDKDYTVISTFDAVEHQGKCVYCKHCHPCPIGLDIALINKYYDLSLLGDDLAKDHYHHLEKKASACVQCGHCNHRCPFHVDQMQRMEEMALYFGE</sequence>
<reference evidence="7" key="1">
    <citation type="submission" date="2023-06" db="EMBL/GenBank/DDBJ databases">
        <title>Identification and characterization of horizontal gene transfer across gut microbiota members of farm animals based on homology search.</title>
        <authorList>
            <person name="Zeman M."/>
            <person name="Kubasova T."/>
            <person name="Jahodarova E."/>
            <person name="Nykrynova M."/>
            <person name="Rychlik I."/>
        </authorList>
    </citation>
    <scope>NUCLEOTIDE SEQUENCE [LARGE SCALE GENOMIC DNA]</scope>
    <source>
        <strain evidence="7">ET341</strain>
    </source>
</reference>
<dbReference type="InterPro" id="IPR036812">
    <property type="entry name" value="NAD(P)_OxRdtase_dom_sf"/>
</dbReference>
<keyword evidence="1" id="KW-0479">Metal-binding</keyword>
<evidence type="ECO:0000256" key="1">
    <source>
        <dbReference type="ARBA" id="ARBA00022723"/>
    </source>
</evidence>
<evidence type="ECO:0000313" key="6">
    <source>
        <dbReference type="EMBL" id="MDM8195989.1"/>
    </source>
</evidence>
<name>A0ABT7UIL6_9FIRM</name>
<feature type="domain" description="4Fe-4S ferredoxin-type" evidence="5">
    <location>
        <begin position="525"/>
        <end position="554"/>
    </location>
</feature>
<dbReference type="InterPro" id="IPR000182">
    <property type="entry name" value="GNAT_dom"/>
</dbReference>
<dbReference type="InterPro" id="IPR053135">
    <property type="entry name" value="AKR2_Oxidoreductase"/>
</dbReference>
<gene>
    <name evidence="6" type="ORF">QUV98_06645</name>
</gene>
<reference evidence="6 7" key="2">
    <citation type="submission" date="2023-06" db="EMBL/GenBank/DDBJ databases">
        <authorList>
            <person name="Zeman M."/>
            <person name="Kubasova T."/>
            <person name="Jahodarova E."/>
            <person name="Nykrynova M."/>
            <person name="Rychlik I."/>
        </authorList>
    </citation>
    <scope>NUCLEOTIDE SEQUENCE [LARGE SCALE GENOMIC DNA]</scope>
    <source>
        <strain evidence="6 7">ET341</strain>
    </source>
</reference>
<evidence type="ECO:0000259" key="4">
    <source>
        <dbReference type="PROSITE" id="PS51186"/>
    </source>
</evidence>
<dbReference type="PANTHER" id="PTHR43312:SF1">
    <property type="entry name" value="NADP-DEPENDENT OXIDOREDUCTASE DOMAIN-CONTAINING PROTEIN"/>
    <property type="match status" value="1"/>
</dbReference>
<dbReference type="Proteomes" id="UP001529275">
    <property type="component" value="Unassembled WGS sequence"/>
</dbReference>
<dbReference type="CDD" id="cd19100">
    <property type="entry name" value="AKR_unchar"/>
    <property type="match status" value="1"/>
</dbReference>
<dbReference type="PROSITE" id="PS51186">
    <property type="entry name" value="GNAT"/>
    <property type="match status" value="1"/>
</dbReference>
<dbReference type="CDD" id="cd04301">
    <property type="entry name" value="NAT_SF"/>
    <property type="match status" value="1"/>
</dbReference>
<keyword evidence="7" id="KW-1185">Reference proteome</keyword>
<dbReference type="Gene3D" id="3.20.20.100">
    <property type="entry name" value="NADP-dependent oxidoreductase domain"/>
    <property type="match status" value="1"/>
</dbReference>
<comment type="caution">
    <text evidence="6">The sequence shown here is derived from an EMBL/GenBank/DDBJ whole genome shotgun (WGS) entry which is preliminary data.</text>
</comment>
<dbReference type="PROSITE" id="PS00198">
    <property type="entry name" value="4FE4S_FER_1"/>
    <property type="match status" value="1"/>
</dbReference>
<evidence type="ECO:0000313" key="7">
    <source>
        <dbReference type="Proteomes" id="UP001529275"/>
    </source>
</evidence>
<dbReference type="SUPFAM" id="SSF46548">
    <property type="entry name" value="alpha-helical ferredoxin"/>
    <property type="match status" value="1"/>
</dbReference>
<accession>A0ABT7UIL6</accession>
<dbReference type="RefSeq" id="WP_289527714.1">
    <property type="nucleotide sequence ID" value="NZ_JAUDCK010000019.1"/>
</dbReference>
<dbReference type="Pfam" id="PF00583">
    <property type="entry name" value="Acetyltransf_1"/>
    <property type="match status" value="1"/>
</dbReference>
<dbReference type="SUPFAM" id="SSF51430">
    <property type="entry name" value="NAD(P)-linked oxidoreductase"/>
    <property type="match status" value="1"/>
</dbReference>
<dbReference type="InterPro" id="IPR017900">
    <property type="entry name" value="4Fe4S_Fe_S_CS"/>
</dbReference>
<evidence type="ECO:0000256" key="3">
    <source>
        <dbReference type="ARBA" id="ARBA00023014"/>
    </source>
</evidence>
<proteinExistence type="predicted"/>
<dbReference type="Pfam" id="PF00248">
    <property type="entry name" value="Aldo_ket_red"/>
    <property type="match status" value="1"/>
</dbReference>
<evidence type="ECO:0000259" key="5">
    <source>
        <dbReference type="PROSITE" id="PS51379"/>
    </source>
</evidence>
<dbReference type="PANTHER" id="PTHR43312">
    <property type="entry name" value="D-THREO-ALDOSE 1-DEHYDROGENASE"/>
    <property type="match status" value="1"/>
</dbReference>
<feature type="domain" description="N-acetyltransferase" evidence="4">
    <location>
        <begin position="1"/>
        <end position="198"/>
    </location>
</feature>
<protein>
    <submittedName>
        <fullName evidence="6">Aldo/keto reductase</fullName>
    </submittedName>
</protein>
<dbReference type="InterPro" id="IPR017896">
    <property type="entry name" value="4Fe4S_Fe-S-bd"/>
</dbReference>
<evidence type="ECO:0000256" key="2">
    <source>
        <dbReference type="ARBA" id="ARBA00023004"/>
    </source>
</evidence>
<keyword evidence="2" id="KW-0408">Iron</keyword>
<dbReference type="InterPro" id="IPR023210">
    <property type="entry name" value="NADP_OxRdtase_dom"/>
</dbReference>
<organism evidence="6 7">
    <name type="scientific">Massilimicrobiota timonensis</name>
    <dbReference type="NCBI Taxonomy" id="1776392"/>
    <lineage>
        <taxon>Bacteria</taxon>
        <taxon>Bacillati</taxon>
        <taxon>Bacillota</taxon>
        <taxon>Erysipelotrichia</taxon>
        <taxon>Erysipelotrichales</taxon>
        <taxon>Erysipelotrichaceae</taxon>
        <taxon>Massilimicrobiota</taxon>
    </lineage>
</organism>
<dbReference type="SUPFAM" id="SSF55729">
    <property type="entry name" value="Acyl-CoA N-acyltransferases (Nat)"/>
    <property type="match status" value="1"/>
</dbReference>
<dbReference type="Gene3D" id="3.40.630.30">
    <property type="match status" value="1"/>
</dbReference>
<dbReference type="EMBL" id="JAUDCK010000019">
    <property type="protein sequence ID" value="MDM8195989.1"/>
    <property type="molecule type" value="Genomic_DNA"/>
</dbReference>